<evidence type="ECO:0000313" key="1">
    <source>
        <dbReference type="EMBL" id="KPM04155.1"/>
    </source>
</evidence>
<dbReference type="EMBL" id="JXLN01007639">
    <property type="protein sequence ID" value="KPM04155.1"/>
    <property type="molecule type" value="Genomic_DNA"/>
</dbReference>
<proteinExistence type="predicted"/>
<accession>A0A132A0T6</accession>
<gene>
    <name evidence="1" type="ORF">QR98_0025970</name>
</gene>
<name>A0A132A0T6_SARSC</name>
<organism evidence="1 2">
    <name type="scientific">Sarcoptes scabiei</name>
    <name type="common">Itch mite</name>
    <name type="synonym">Acarus scabiei</name>
    <dbReference type="NCBI Taxonomy" id="52283"/>
    <lineage>
        <taxon>Eukaryota</taxon>
        <taxon>Metazoa</taxon>
        <taxon>Ecdysozoa</taxon>
        <taxon>Arthropoda</taxon>
        <taxon>Chelicerata</taxon>
        <taxon>Arachnida</taxon>
        <taxon>Acari</taxon>
        <taxon>Acariformes</taxon>
        <taxon>Sarcoptiformes</taxon>
        <taxon>Astigmata</taxon>
        <taxon>Psoroptidia</taxon>
        <taxon>Sarcoptoidea</taxon>
        <taxon>Sarcoptidae</taxon>
        <taxon>Sarcoptinae</taxon>
        <taxon>Sarcoptes</taxon>
    </lineage>
</organism>
<dbReference type="OrthoDB" id="6478865at2759"/>
<evidence type="ECO:0008006" key="3">
    <source>
        <dbReference type="Google" id="ProtNLM"/>
    </source>
</evidence>
<dbReference type="Proteomes" id="UP000616769">
    <property type="component" value="Unassembled WGS sequence"/>
</dbReference>
<reference evidence="1 2" key="1">
    <citation type="journal article" date="2015" name="Parasit. Vectors">
        <title>Draft genome of the scabies mite.</title>
        <authorList>
            <person name="Rider S.D.Jr."/>
            <person name="Morgan M.S."/>
            <person name="Arlian L.G."/>
        </authorList>
    </citation>
    <scope>NUCLEOTIDE SEQUENCE [LARGE SCALE GENOMIC DNA]</scope>
    <source>
        <strain evidence="1">Arlian Lab</strain>
    </source>
</reference>
<protein>
    <recommendedName>
        <fullName evidence="3">Ig-like domain-containing protein</fullName>
    </recommendedName>
</protein>
<dbReference type="VEuPathDB" id="VectorBase:SSCA007979"/>
<dbReference type="AlphaFoldDB" id="A0A132A0T6"/>
<evidence type="ECO:0000313" key="2">
    <source>
        <dbReference type="Proteomes" id="UP000616769"/>
    </source>
</evidence>
<comment type="caution">
    <text evidence="1">The sequence shown here is derived from an EMBL/GenBank/DDBJ whole genome shotgun (WGS) entry which is preliminary data.</text>
</comment>
<sequence>MVDLNNVTSITLDCSYSYDPGDVKLVIRWFHNKSPEPIYQWIPEPDIRYVSEMIRPYFDMEFQINQDRYGRYRALRLDLQRSRSIFGPPISLSGNYSCVISSISNQETRESQMILYVPPKIFEFNFIHYDSERIALECLVDGVYPKPILSFQEQYSQRADFSSVSLSSPSSPSSSQFDFFQHLHRNPSAVQQQSSVNVNITESDIEPFLYSASFLHPIKSILTAGTIYECKLQLPGTIYLRKKRIKIIFPTKIGNKMNFSFCQDKQ</sequence>